<evidence type="ECO:0000313" key="2">
    <source>
        <dbReference type="Proteomes" id="UP000297527"/>
    </source>
</evidence>
<name>A0A4Z1IE40_9HELO</name>
<comment type="caution">
    <text evidence="1">The sequence shown here is derived from an EMBL/GenBank/DDBJ whole genome shotgun (WGS) entry which is preliminary data.</text>
</comment>
<dbReference type="Proteomes" id="UP000297527">
    <property type="component" value="Unassembled WGS sequence"/>
</dbReference>
<organism evidence="1 2">
    <name type="scientific">Botryotinia convoluta</name>
    <dbReference type="NCBI Taxonomy" id="54673"/>
    <lineage>
        <taxon>Eukaryota</taxon>
        <taxon>Fungi</taxon>
        <taxon>Dikarya</taxon>
        <taxon>Ascomycota</taxon>
        <taxon>Pezizomycotina</taxon>
        <taxon>Leotiomycetes</taxon>
        <taxon>Helotiales</taxon>
        <taxon>Sclerotiniaceae</taxon>
        <taxon>Botryotinia</taxon>
    </lineage>
</organism>
<dbReference type="EMBL" id="PQXN01000042">
    <property type="protein sequence ID" value="TGO59676.1"/>
    <property type="molecule type" value="Genomic_DNA"/>
</dbReference>
<dbReference type="OrthoDB" id="3550851at2759"/>
<protein>
    <submittedName>
        <fullName evidence="1">Uncharacterized protein</fullName>
    </submittedName>
</protein>
<dbReference type="AlphaFoldDB" id="A0A4Z1IE40"/>
<evidence type="ECO:0000313" key="1">
    <source>
        <dbReference type="EMBL" id="TGO59676.1"/>
    </source>
</evidence>
<keyword evidence="2" id="KW-1185">Reference proteome</keyword>
<proteinExistence type="predicted"/>
<sequence length="196" mass="22402">MKTSLTDETEEEILELETFPLPASEKKTAIVDTASTEGTALVQPNLSYASQAAKPAAPAEVKPLNRLDEIQKRLCAKLKEEMGAAAWQRRKLINEKDAAFEKNRLDRIKYQSKLIPRKPGGRIHQYTSFAPATHDSAQTALNSVFEKDVEFRLWPEPADWKAFEKNPQKGREILARAKFFLDFWIWDFLSRTHAID</sequence>
<gene>
    <name evidence="1" type="ORF">BCON_0042g00440</name>
</gene>
<accession>A0A4Z1IE40</accession>
<reference evidence="1 2" key="1">
    <citation type="submission" date="2017-12" db="EMBL/GenBank/DDBJ databases">
        <title>Comparative genomics of Botrytis spp.</title>
        <authorList>
            <person name="Valero-Jimenez C.A."/>
            <person name="Tapia P."/>
            <person name="Veloso J."/>
            <person name="Silva-Moreno E."/>
            <person name="Staats M."/>
            <person name="Valdes J.H."/>
            <person name="Van Kan J.A.L."/>
        </authorList>
    </citation>
    <scope>NUCLEOTIDE SEQUENCE [LARGE SCALE GENOMIC DNA]</scope>
    <source>
        <strain evidence="1 2">MUCL11595</strain>
    </source>
</reference>